<sequence length="468" mass="52736">MPATAARPARALATAPFDRQTDAAARRSCKSETAAVARWIARFHMGAARHPGNICTGRSKKMNRQRGVGMREIDWDHMMWMSKREDFFDVTAGDFATLEIRKTDTPFCFFFDRSRKRLVKQFLLHESAQVVLLCEVKLVAKEGTFSPRFRLSRATKAKLDPVTEELSGDTTAIRASVSTDGGHENFAALMKFVLGFQGVESGAESFRVVALTDAEIVDLLRERERSDAIQMLSRVLSSALSEREIALLSGRKEQVERFERLLFDEAFFQAEQLRLNKTPEALWQSFFQAATWIFGYGLSLVSHEALATDGKLEQMTTGANIWSGGGKRNDAVMRSRAAISTLLFCEIKRHDTPLLRPKRYRDPDVYTASDELVGGVAQLQKTVRKAYRSLKDQIESHTGDDGTPTGLDFSTTKARQVLLAGSLSEFRTEHGVNGEKVESFELFRKAHHDIEVVTFDELFERARYILTE</sequence>
<dbReference type="Proteomes" id="UP000295633">
    <property type="component" value="Unassembled WGS sequence"/>
</dbReference>
<evidence type="ECO:0000259" key="1">
    <source>
        <dbReference type="Pfam" id="PF14082"/>
    </source>
</evidence>
<comment type="caution">
    <text evidence="2">The sequence shown here is derived from an EMBL/GenBank/DDBJ whole genome shotgun (WGS) entry which is preliminary data.</text>
</comment>
<dbReference type="EMBL" id="SMZX01000001">
    <property type="protein sequence ID" value="TDL46018.1"/>
    <property type="molecule type" value="Genomic_DNA"/>
</dbReference>
<name>A0A4R5YLX7_9MICO</name>
<feature type="domain" description="Shedu protein SduA C-terminal" evidence="1">
    <location>
        <begin position="278"/>
        <end position="458"/>
    </location>
</feature>
<evidence type="ECO:0000313" key="2">
    <source>
        <dbReference type="EMBL" id="TDL46018.1"/>
    </source>
</evidence>
<organism evidence="2 3">
    <name type="scientific">Microbacterium oleivorans</name>
    <dbReference type="NCBI Taxonomy" id="273677"/>
    <lineage>
        <taxon>Bacteria</taxon>
        <taxon>Bacillati</taxon>
        <taxon>Actinomycetota</taxon>
        <taxon>Actinomycetes</taxon>
        <taxon>Micrococcales</taxon>
        <taxon>Microbacteriaceae</taxon>
        <taxon>Microbacterium</taxon>
    </lineage>
</organism>
<reference evidence="2 3" key="1">
    <citation type="submission" date="2019-03" db="EMBL/GenBank/DDBJ databases">
        <title>Genome Sequencing and Assembly of Various Microbes Isolated from Partially Reclaimed Soil and Acid Mine Drainage (AMD) Site.</title>
        <authorList>
            <person name="Steinbock B."/>
            <person name="Bechtold R."/>
            <person name="Sevigny J.L."/>
            <person name="Thomas D."/>
            <person name="Cuthill L.R."/>
            <person name="Aveiro Johannsen E.J."/>
            <person name="Thomas K."/>
            <person name="Ghosh A."/>
        </authorList>
    </citation>
    <scope>NUCLEOTIDE SEQUENCE [LARGE SCALE GENOMIC DNA]</scope>
    <source>
        <strain evidence="2 3">F-B2</strain>
    </source>
</reference>
<dbReference type="AlphaFoldDB" id="A0A4R5YLX7"/>
<evidence type="ECO:0000313" key="3">
    <source>
        <dbReference type="Proteomes" id="UP000295633"/>
    </source>
</evidence>
<accession>A0A4R5YLX7</accession>
<gene>
    <name evidence="2" type="ORF">E2R54_06185</name>
</gene>
<dbReference type="Pfam" id="PF14082">
    <property type="entry name" value="SduA_C"/>
    <property type="match status" value="1"/>
</dbReference>
<protein>
    <submittedName>
        <fullName evidence="2">DUF4263 domain-containing protein</fullName>
    </submittedName>
</protein>
<dbReference type="InterPro" id="IPR025359">
    <property type="entry name" value="SduA_C"/>
</dbReference>
<proteinExistence type="predicted"/>